<keyword evidence="2" id="KW-1185">Reference proteome</keyword>
<dbReference type="AlphaFoldDB" id="A0AAD9UXU4"/>
<comment type="caution">
    <text evidence="1">The sequence shown here is derived from an EMBL/GenBank/DDBJ whole genome shotgun (WGS) entry which is preliminary data.</text>
</comment>
<dbReference type="InterPro" id="IPR047118">
    <property type="entry name" value="Fbxo7"/>
</dbReference>
<protein>
    <submittedName>
        <fullName evidence="1">F-box only protein 7</fullName>
    </submittedName>
</protein>
<accession>A0AAD9UXU4</accession>
<reference evidence="1" key="1">
    <citation type="journal article" date="2023" name="G3 (Bethesda)">
        <title>Whole genome assembly and annotation of the endangered Caribbean coral Acropora cervicornis.</title>
        <authorList>
            <person name="Selwyn J.D."/>
            <person name="Vollmer S.V."/>
        </authorList>
    </citation>
    <scope>NUCLEOTIDE SEQUENCE</scope>
    <source>
        <strain evidence="1">K2</strain>
    </source>
</reference>
<organism evidence="1 2">
    <name type="scientific">Acropora cervicornis</name>
    <name type="common">Staghorn coral</name>
    <dbReference type="NCBI Taxonomy" id="6130"/>
    <lineage>
        <taxon>Eukaryota</taxon>
        <taxon>Metazoa</taxon>
        <taxon>Cnidaria</taxon>
        <taxon>Anthozoa</taxon>
        <taxon>Hexacorallia</taxon>
        <taxon>Scleractinia</taxon>
        <taxon>Astrocoeniina</taxon>
        <taxon>Acroporidae</taxon>
        <taxon>Acropora</taxon>
    </lineage>
</organism>
<dbReference type="Gene3D" id="3.40.1000.30">
    <property type="match status" value="2"/>
</dbReference>
<dbReference type="PANTHER" id="PTHR15537:SF2">
    <property type="entry name" value="F-BOX ONLY PROTEIN 7"/>
    <property type="match status" value="1"/>
</dbReference>
<sequence>MKLRAVFNRRREVLELQGDALTLGNCREAVCRKFGFRENSFDLSLNGRDFLVNDSVSLTGLGIVNGDLIYVVSNTQEEEGAQTSQTADFASSSNLPCLNNVGGQDHMAQHAGSVAETTSVASTSHCCNTTLGTSKNKDAYRGKQTQQHLSRKSYVLLCRDGIPDALQEMYESANVGTIHEAAWVIVYFLMLETGYSILAEDSMDVTSNEKSDSEVFQCRSQPTDFVRGNVDLKANGAAAVYYNLHRLSRLVKDQVSYPLLSFMRAG</sequence>
<reference evidence="1" key="2">
    <citation type="journal article" date="2023" name="Science">
        <title>Genomic signatures of disease resistance in endangered staghorn corals.</title>
        <authorList>
            <person name="Vollmer S.V."/>
            <person name="Selwyn J.D."/>
            <person name="Despard B.A."/>
            <person name="Roesel C.L."/>
        </authorList>
    </citation>
    <scope>NUCLEOTIDE SEQUENCE</scope>
    <source>
        <strain evidence="1">K2</strain>
    </source>
</reference>
<dbReference type="Proteomes" id="UP001249851">
    <property type="component" value="Unassembled WGS sequence"/>
</dbReference>
<evidence type="ECO:0000313" key="1">
    <source>
        <dbReference type="EMBL" id="KAK2553953.1"/>
    </source>
</evidence>
<proteinExistence type="predicted"/>
<evidence type="ECO:0000313" key="2">
    <source>
        <dbReference type="Proteomes" id="UP001249851"/>
    </source>
</evidence>
<dbReference type="EMBL" id="JARQWQ010000073">
    <property type="protein sequence ID" value="KAK2553953.1"/>
    <property type="molecule type" value="Genomic_DNA"/>
</dbReference>
<dbReference type="PANTHER" id="PTHR15537">
    <property type="entry name" value="F-BOX ONLY PROTEIN 7"/>
    <property type="match status" value="1"/>
</dbReference>
<dbReference type="GO" id="GO:1903599">
    <property type="term" value="P:positive regulation of autophagy of mitochondrion"/>
    <property type="evidence" value="ECO:0007669"/>
    <property type="project" value="TreeGrafter"/>
</dbReference>
<dbReference type="GO" id="GO:0019901">
    <property type="term" value="F:protein kinase binding"/>
    <property type="evidence" value="ECO:0007669"/>
    <property type="project" value="InterPro"/>
</dbReference>
<name>A0AAD9UXU4_ACRCE</name>
<gene>
    <name evidence="1" type="ORF">P5673_024656</name>
</gene>